<reference evidence="2 3" key="1">
    <citation type="journal article" date="2019" name="Commun. Biol.">
        <title>The bagworm genome reveals a unique fibroin gene that provides high tensile strength.</title>
        <authorList>
            <person name="Kono N."/>
            <person name="Nakamura H."/>
            <person name="Ohtoshi R."/>
            <person name="Tomita M."/>
            <person name="Numata K."/>
            <person name="Arakawa K."/>
        </authorList>
    </citation>
    <scope>NUCLEOTIDE SEQUENCE [LARGE SCALE GENOMIC DNA]</scope>
</reference>
<keyword evidence="3" id="KW-1185">Reference proteome</keyword>
<protein>
    <submittedName>
        <fullName evidence="2">Uncharacterized protein</fullName>
    </submittedName>
</protein>
<evidence type="ECO:0000256" key="1">
    <source>
        <dbReference type="SAM" id="MobiDB-lite"/>
    </source>
</evidence>
<dbReference type="AlphaFoldDB" id="A0A4C1VK43"/>
<proteinExistence type="predicted"/>
<sequence length="67" mass="7391">MDRLTGRDILLLSANTSMKARVGDLRESIKGARAPPHSAVSARRPRRKGLLRKELPPPDCSRSCPAR</sequence>
<evidence type="ECO:0000313" key="3">
    <source>
        <dbReference type="Proteomes" id="UP000299102"/>
    </source>
</evidence>
<comment type="caution">
    <text evidence="2">The sequence shown here is derived from an EMBL/GenBank/DDBJ whole genome shotgun (WGS) entry which is preliminary data.</text>
</comment>
<accession>A0A4C1VK43</accession>
<gene>
    <name evidence="2" type="ORF">EVAR_27854_1</name>
</gene>
<dbReference type="EMBL" id="BGZK01000352">
    <property type="protein sequence ID" value="GBP38667.1"/>
    <property type="molecule type" value="Genomic_DNA"/>
</dbReference>
<name>A0A4C1VK43_EUMVA</name>
<organism evidence="2 3">
    <name type="scientific">Eumeta variegata</name>
    <name type="common">Bagworm moth</name>
    <name type="synonym">Eumeta japonica</name>
    <dbReference type="NCBI Taxonomy" id="151549"/>
    <lineage>
        <taxon>Eukaryota</taxon>
        <taxon>Metazoa</taxon>
        <taxon>Ecdysozoa</taxon>
        <taxon>Arthropoda</taxon>
        <taxon>Hexapoda</taxon>
        <taxon>Insecta</taxon>
        <taxon>Pterygota</taxon>
        <taxon>Neoptera</taxon>
        <taxon>Endopterygota</taxon>
        <taxon>Lepidoptera</taxon>
        <taxon>Glossata</taxon>
        <taxon>Ditrysia</taxon>
        <taxon>Tineoidea</taxon>
        <taxon>Psychidae</taxon>
        <taxon>Oiketicinae</taxon>
        <taxon>Eumeta</taxon>
    </lineage>
</organism>
<dbReference type="Proteomes" id="UP000299102">
    <property type="component" value="Unassembled WGS sequence"/>
</dbReference>
<evidence type="ECO:0000313" key="2">
    <source>
        <dbReference type="EMBL" id="GBP38667.1"/>
    </source>
</evidence>
<feature type="region of interest" description="Disordered" evidence="1">
    <location>
        <begin position="26"/>
        <end position="67"/>
    </location>
</feature>